<protein>
    <submittedName>
        <fullName evidence="1">ATP synthase F0 sector subunit c</fullName>
    </submittedName>
</protein>
<dbReference type="PROSITE" id="PS00605">
    <property type="entry name" value="ATPASE_C"/>
    <property type="match status" value="1"/>
</dbReference>
<dbReference type="InterPro" id="IPR035921">
    <property type="entry name" value="F/V-ATP_Csub_sf"/>
</dbReference>
<sequence>METLLSFSAIAVGIIIGMAAFGTAIGFGLLGGKFLEGAARQPEMAPMLQVKMFIIAGLLDAVPMIGVVIALLFTFANPFVGQLG</sequence>
<dbReference type="InterPro" id="IPR020537">
    <property type="entry name" value="ATP_synth_F0_csu_DDCD_BS"/>
</dbReference>
<organism evidence="1 2">
    <name type="scientific">Vibrio maritimus</name>
    <dbReference type="NCBI Taxonomy" id="990268"/>
    <lineage>
        <taxon>Bacteria</taxon>
        <taxon>Pseudomonadati</taxon>
        <taxon>Pseudomonadota</taxon>
        <taxon>Gammaproteobacteria</taxon>
        <taxon>Vibrionales</taxon>
        <taxon>Vibrionaceae</taxon>
        <taxon>Vibrio</taxon>
    </lineage>
</organism>
<dbReference type="GO" id="GO:0005886">
    <property type="term" value="C:plasma membrane"/>
    <property type="evidence" value="ECO:0007669"/>
    <property type="project" value="UniProtKB-SubCell"/>
</dbReference>
<dbReference type="GO" id="GO:0046933">
    <property type="term" value="F:proton-transporting ATP synthase activity, rotational mechanism"/>
    <property type="evidence" value="ECO:0007669"/>
    <property type="project" value="UniProtKB-UniRule"/>
</dbReference>
<dbReference type="SUPFAM" id="SSF81333">
    <property type="entry name" value="F1F0 ATP synthase subunit C"/>
    <property type="match status" value="1"/>
</dbReference>
<dbReference type="PRINTS" id="PR00124">
    <property type="entry name" value="ATPASEC"/>
</dbReference>
<dbReference type="HAMAP" id="MF_01396">
    <property type="entry name" value="ATP_synth_c_bact"/>
    <property type="match status" value="1"/>
</dbReference>
<gene>
    <name evidence="1" type="ORF">JCM19235_3332</name>
</gene>
<dbReference type="GO" id="GO:0045259">
    <property type="term" value="C:proton-transporting ATP synthase complex"/>
    <property type="evidence" value="ECO:0007669"/>
    <property type="project" value="UniProtKB-KW"/>
</dbReference>
<keyword evidence="2" id="KW-1185">Reference proteome</keyword>
<dbReference type="CDD" id="cd18185">
    <property type="entry name" value="ATP-synt_Fo_c_ATPE"/>
    <property type="match status" value="1"/>
</dbReference>
<dbReference type="OrthoDB" id="9811659at2"/>
<evidence type="ECO:0000313" key="2">
    <source>
        <dbReference type="Proteomes" id="UP000029228"/>
    </source>
</evidence>
<dbReference type="GO" id="GO:0033177">
    <property type="term" value="C:proton-transporting two-sector ATPase complex, proton-transporting domain"/>
    <property type="evidence" value="ECO:0007669"/>
    <property type="project" value="InterPro"/>
</dbReference>
<dbReference type="NCBIfam" id="TIGR01260">
    <property type="entry name" value="ATP_synt_c"/>
    <property type="match status" value="1"/>
</dbReference>
<dbReference type="Pfam" id="PF00137">
    <property type="entry name" value="ATP-synt_C"/>
    <property type="match status" value="1"/>
</dbReference>
<name>A0A090S5N5_9VIBR</name>
<dbReference type="InterPro" id="IPR002379">
    <property type="entry name" value="ATPase_proteolipid_c-like_dom"/>
</dbReference>
<evidence type="ECO:0000313" key="1">
    <source>
        <dbReference type="EMBL" id="GAL22866.1"/>
    </source>
</evidence>
<dbReference type="NCBIfam" id="NF005363">
    <property type="entry name" value="PRK06876.1"/>
    <property type="match status" value="1"/>
</dbReference>
<reference evidence="1 2" key="1">
    <citation type="submission" date="2014-09" db="EMBL/GenBank/DDBJ databases">
        <title>Vibrio maritimus JCM 19235. (C45) whole genome shotgun sequence.</title>
        <authorList>
            <person name="Sawabe T."/>
            <person name="Meirelles P."/>
            <person name="Nakanishi M."/>
            <person name="Sayaka M."/>
            <person name="Hattori M."/>
            <person name="Ohkuma M."/>
        </authorList>
    </citation>
    <scope>NUCLEOTIDE SEQUENCE [LARGE SCALE GENOMIC DNA]</scope>
    <source>
        <strain evidence="2">JCM19235</strain>
    </source>
</reference>
<dbReference type="EMBL" id="BBMR01000016">
    <property type="protein sequence ID" value="GAL22866.1"/>
    <property type="molecule type" value="Genomic_DNA"/>
</dbReference>
<comment type="caution">
    <text evidence="1">The sequence shown here is derived from an EMBL/GenBank/DDBJ whole genome shotgun (WGS) entry which is preliminary data.</text>
</comment>
<dbReference type="InterPro" id="IPR005953">
    <property type="entry name" value="ATP_synth_csu_bac/chlpt"/>
</dbReference>
<dbReference type="Proteomes" id="UP000029228">
    <property type="component" value="Unassembled WGS sequence"/>
</dbReference>
<proteinExistence type="inferred from homology"/>
<dbReference type="GO" id="GO:0008289">
    <property type="term" value="F:lipid binding"/>
    <property type="evidence" value="ECO:0007669"/>
    <property type="project" value="UniProtKB-KW"/>
</dbReference>
<dbReference type="Gene3D" id="1.20.20.10">
    <property type="entry name" value="F1F0 ATP synthase subunit C"/>
    <property type="match status" value="1"/>
</dbReference>
<dbReference type="InterPro" id="IPR000454">
    <property type="entry name" value="ATP_synth_F0_csu"/>
</dbReference>
<dbReference type="STRING" id="990268.JCM19235_3332"/>
<accession>A0A090S5N5</accession>
<dbReference type="InterPro" id="IPR038662">
    <property type="entry name" value="ATP_synth_F0_csu_sf"/>
</dbReference>